<dbReference type="Proteomes" id="UP000238304">
    <property type="component" value="Chromosome"/>
</dbReference>
<dbReference type="InterPro" id="IPR004843">
    <property type="entry name" value="Calcineurin-like_PHP"/>
</dbReference>
<accession>A0ABM6T7N0</accession>
<dbReference type="SUPFAM" id="SSF56300">
    <property type="entry name" value="Metallo-dependent phosphatases"/>
    <property type="match status" value="1"/>
</dbReference>
<evidence type="ECO:0000313" key="5">
    <source>
        <dbReference type="Proteomes" id="UP000238304"/>
    </source>
</evidence>
<feature type="domain" description="Calcineurin-like phosphoesterase" evidence="1">
    <location>
        <begin position="122"/>
        <end position="317"/>
    </location>
</feature>
<protein>
    <submittedName>
        <fullName evidence="4">Serine/threonine protein phosphatase</fullName>
    </submittedName>
</protein>
<sequence length="482" mass="55453">MKRFFILTLFLCIGLSLWAGDKYRTGFLTGTVTCNGKGISDVVVTDGTCCVTTDKKGTYRLPVQRGARFVYLSTPAGYLTECDRTIPRFYQEIEPGKTRHYDFCLTKNPKDDTRHLFVLEADVQAGLPDHWKQYAPIVEEINGLVKEHPRQDVFGLNCGDIFWDTPLKSFPDYMAQAEKLGFPVFRTIGNHDMDTHGRTHETSYRTFEGFFGPTHYSFNKGNAHYIVMNNNFYVGRDYFYIGYFDEQTLRWLEEDLAYVPQGTLLFVICHIPTCVTEKERPFEYGYTRLGGETTNAGALHRMLDKYETHFLSGHLHSNANIVFSERHMEHNTAAVCGIWWNGDVCVDGTPRGYGVYEVDGNNVTWYYKGAGHPRDYQFRAYPAGTSQQYPQDIIANVWNWDKAWKVEWLEDGKLMGSMVQYTGIDPYADRVCTEKRKTIQSWIAAASTTHLFRATPVRADADIEVQVTDRFGRVYRQRISKK</sequence>
<dbReference type="InterPro" id="IPR032288">
    <property type="entry name" value="Metallophos_C"/>
</dbReference>
<organism evidence="4 5">
    <name type="scientific">Bacteroides zoogleoformans</name>
    <dbReference type="NCBI Taxonomy" id="28119"/>
    <lineage>
        <taxon>Bacteria</taxon>
        <taxon>Pseudomonadati</taxon>
        <taxon>Bacteroidota</taxon>
        <taxon>Bacteroidia</taxon>
        <taxon>Bacteroidales</taxon>
        <taxon>Bacteroidaceae</taxon>
        <taxon>Bacteroides</taxon>
    </lineage>
</organism>
<proteinExistence type="predicted"/>
<dbReference type="InterPro" id="IPR029052">
    <property type="entry name" value="Metallo-depent_PP-like"/>
</dbReference>
<name>A0ABM6T7N0_9BACE</name>
<evidence type="ECO:0000313" key="4">
    <source>
        <dbReference type="EMBL" id="AVM52665.1"/>
    </source>
</evidence>
<dbReference type="EMBL" id="CP027231">
    <property type="protein sequence ID" value="AVM52665.1"/>
    <property type="molecule type" value="Genomic_DNA"/>
</dbReference>
<dbReference type="PANTHER" id="PTHR43143:SF1">
    <property type="entry name" value="SERINE_THREONINE-PROTEIN PHOSPHATASE CPPED1"/>
    <property type="match status" value="1"/>
</dbReference>
<dbReference type="Pfam" id="PF16370">
    <property type="entry name" value="MetallophosC"/>
    <property type="match status" value="1"/>
</dbReference>
<gene>
    <name evidence="4" type="ORF">C4H11_06710</name>
</gene>
<dbReference type="InterPro" id="IPR032285">
    <property type="entry name" value="Metallophos_N"/>
</dbReference>
<evidence type="ECO:0000259" key="3">
    <source>
        <dbReference type="Pfam" id="PF16371"/>
    </source>
</evidence>
<dbReference type="InterPro" id="IPR051918">
    <property type="entry name" value="STPP_CPPED1"/>
</dbReference>
<dbReference type="Gene3D" id="3.60.21.10">
    <property type="match status" value="1"/>
</dbReference>
<dbReference type="Pfam" id="PF00149">
    <property type="entry name" value="Metallophos"/>
    <property type="match status" value="1"/>
</dbReference>
<dbReference type="Pfam" id="PF16371">
    <property type="entry name" value="MetallophosN"/>
    <property type="match status" value="1"/>
</dbReference>
<keyword evidence="5" id="KW-1185">Reference proteome</keyword>
<feature type="domain" description="Calcineurin-like phosphoesterase N-terminal" evidence="3">
    <location>
        <begin position="30"/>
        <end position="105"/>
    </location>
</feature>
<dbReference type="RefSeq" id="WP_106040972.1">
    <property type="nucleotide sequence ID" value="NZ_CALHZC010000023.1"/>
</dbReference>
<reference evidence="4 5" key="1">
    <citation type="submission" date="2018-02" db="EMBL/GenBank/DDBJ databases">
        <authorList>
            <person name="Holder M.E."/>
            <person name="Ajami N.J."/>
            <person name="Petrosino J.F."/>
        </authorList>
    </citation>
    <scope>NUCLEOTIDE SEQUENCE [LARGE SCALE GENOMIC DNA]</scope>
    <source>
        <strain evidence="4 5">ATCC 33285</strain>
    </source>
</reference>
<evidence type="ECO:0000259" key="2">
    <source>
        <dbReference type="Pfam" id="PF16370"/>
    </source>
</evidence>
<evidence type="ECO:0000259" key="1">
    <source>
        <dbReference type="Pfam" id="PF00149"/>
    </source>
</evidence>
<dbReference type="PANTHER" id="PTHR43143">
    <property type="entry name" value="METALLOPHOSPHOESTERASE, CALCINEURIN SUPERFAMILY"/>
    <property type="match status" value="1"/>
</dbReference>
<feature type="domain" description="Calcineurin-like phosphoesterase C-terminal" evidence="2">
    <location>
        <begin position="329"/>
        <end position="475"/>
    </location>
</feature>